<feature type="compositionally biased region" description="Basic and acidic residues" evidence="1">
    <location>
        <begin position="36"/>
        <end position="52"/>
    </location>
</feature>
<reference evidence="2" key="1">
    <citation type="journal article" date="2020" name="Stud. Mycol.">
        <title>101 Dothideomycetes genomes: a test case for predicting lifestyles and emergence of pathogens.</title>
        <authorList>
            <person name="Haridas S."/>
            <person name="Albert R."/>
            <person name="Binder M."/>
            <person name="Bloem J."/>
            <person name="Labutti K."/>
            <person name="Salamov A."/>
            <person name="Andreopoulos B."/>
            <person name="Baker S."/>
            <person name="Barry K."/>
            <person name="Bills G."/>
            <person name="Bluhm B."/>
            <person name="Cannon C."/>
            <person name="Castanera R."/>
            <person name="Culley D."/>
            <person name="Daum C."/>
            <person name="Ezra D."/>
            <person name="Gonzalez J."/>
            <person name="Henrissat B."/>
            <person name="Kuo A."/>
            <person name="Liang C."/>
            <person name="Lipzen A."/>
            <person name="Lutzoni F."/>
            <person name="Magnuson J."/>
            <person name="Mondo S."/>
            <person name="Nolan M."/>
            <person name="Ohm R."/>
            <person name="Pangilinan J."/>
            <person name="Park H.-J."/>
            <person name="Ramirez L."/>
            <person name="Alfaro M."/>
            <person name="Sun H."/>
            <person name="Tritt A."/>
            <person name="Yoshinaga Y."/>
            <person name="Zwiers L.-H."/>
            <person name="Turgeon B."/>
            <person name="Goodwin S."/>
            <person name="Spatafora J."/>
            <person name="Crous P."/>
            <person name="Grigoriev I."/>
        </authorList>
    </citation>
    <scope>NUCLEOTIDE SEQUENCE</scope>
    <source>
        <strain evidence="2">CBS 122681</strain>
    </source>
</reference>
<feature type="compositionally biased region" description="Low complexity" evidence="1">
    <location>
        <begin position="86"/>
        <end position="102"/>
    </location>
</feature>
<feature type="region of interest" description="Disordered" evidence="1">
    <location>
        <begin position="86"/>
        <end position="114"/>
    </location>
</feature>
<dbReference type="EMBL" id="MU004429">
    <property type="protein sequence ID" value="KAF2651321.1"/>
    <property type="molecule type" value="Genomic_DNA"/>
</dbReference>
<name>A0A6A6SWF5_9PLEO</name>
<dbReference type="AlphaFoldDB" id="A0A6A6SWF5"/>
<sequence length="114" mass="12267">MASGSSTAQSIIEHGIAGQPAANVSGAEQATAARPIAEHAAAKKPTTKDYRTKKSTARKPTAEQQTRAKQQFEMMRQKERACWAIPTSPSTIIPTYSSTTESLPSRTSRNTTTM</sequence>
<feature type="region of interest" description="Disordered" evidence="1">
    <location>
        <begin position="22"/>
        <end position="71"/>
    </location>
</feature>
<evidence type="ECO:0000256" key="1">
    <source>
        <dbReference type="SAM" id="MobiDB-lite"/>
    </source>
</evidence>
<keyword evidence="3" id="KW-1185">Reference proteome</keyword>
<evidence type="ECO:0000313" key="3">
    <source>
        <dbReference type="Proteomes" id="UP000799324"/>
    </source>
</evidence>
<gene>
    <name evidence="2" type="ORF">K491DRAFT_719957</name>
</gene>
<evidence type="ECO:0000313" key="2">
    <source>
        <dbReference type="EMBL" id="KAF2651321.1"/>
    </source>
</evidence>
<proteinExistence type="predicted"/>
<accession>A0A6A6SWF5</accession>
<dbReference type="Proteomes" id="UP000799324">
    <property type="component" value="Unassembled WGS sequence"/>
</dbReference>
<protein>
    <submittedName>
        <fullName evidence="2">Uncharacterized protein</fullName>
    </submittedName>
</protein>
<feature type="compositionally biased region" description="Polar residues" evidence="1">
    <location>
        <begin position="103"/>
        <end position="114"/>
    </location>
</feature>
<organism evidence="2 3">
    <name type="scientific">Lophiostoma macrostomum CBS 122681</name>
    <dbReference type="NCBI Taxonomy" id="1314788"/>
    <lineage>
        <taxon>Eukaryota</taxon>
        <taxon>Fungi</taxon>
        <taxon>Dikarya</taxon>
        <taxon>Ascomycota</taxon>
        <taxon>Pezizomycotina</taxon>
        <taxon>Dothideomycetes</taxon>
        <taxon>Pleosporomycetidae</taxon>
        <taxon>Pleosporales</taxon>
        <taxon>Lophiostomataceae</taxon>
        <taxon>Lophiostoma</taxon>
    </lineage>
</organism>